<feature type="chain" id="PRO_5038531015" evidence="1">
    <location>
        <begin position="28"/>
        <end position="320"/>
    </location>
</feature>
<reference evidence="2" key="1">
    <citation type="submission" date="2016-10" db="EMBL/GenBank/DDBJ databases">
        <authorList>
            <person name="de Groot N.N."/>
        </authorList>
    </citation>
    <scope>NUCLEOTIDE SEQUENCE [LARGE SCALE GENOMIC DNA]</scope>
    <source>
        <strain evidence="2">ATCC 20501</strain>
    </source>
</reference>
<organism evidence="2 5">
    <name type="scientific">Saccharopolyspora kobensis</name>
    <dbReference type="NCBI Taxonomy" id="146035"/>
    <lineage>
        <taxon>Bacteria</taxon>
        <taxon>Bacillati</taxon>
        <taxon>Actinomycetota</taxon>
        <taxon>Actinomycetes</taxon>
        <taxon>Pseudonocardiales</taxon>
        <taxon>Pseudonocardiaceae</taxon>
        <taxon>Saccharopolyspora</taxon>
    </lineage>
</organism>
<keyword evidence="1" id="KW-0732">Signal</keyword>
<dbReference type="Proteomes" id="UP000236729">
    <property type="component" value="Unassembled WGS sequence"/>
</dbReference>
<accession>A0A1H6DKE5</accession>
<evidence type="ECO:0000313" key="2">
    <source>
        <dbReference type="EMBL" id="SEG85115.1"/>
    </source>
</evidence>
<gene>
    <name evidence="2" type="ORF">SAMN02982929_04531</name>
    <name evidence="3" type="ORF">SAMN05216506_103258</name>
</gene>
<protein>
    <submittedName>
        <fullName evidence="2">Uncharacterized protein</fullName>
    </submittedName>
</protein>
<proteinExistence type="predicted"/>
<accession>A0A1I1R580</accession>
<dbReference type="Proteomes" id="UP000199690">
    <property type="component" value="Unassembled WGS sequence"/>
</dbReference>
<evidence type="ECO:0000256" key="1">
    <source>
        <dbReference type="SAM" id="SignalP"/>
    </source>
</evidence>
<dbReference type="AlphaFoldDB" id="A0A1H6DKE5"/>
<evidence type="ECO:0000313" key="5">
    <source>
        <dbReference type="Proteomes" id="UP000236729"/>
    </source>
</evidence>
<dbReference type="SUPFAM" id="SSF63825">
    <property type="entry name" value="YWTD domain"/>
    <property type="match status" value="1"/>
</dbReference>
<name>A0A1H6DKE5_9PSEU</name>
<evidence type="ECO:0000313" key="3">
    <source>
        <dbReference type="EMBL" id="SFD25450.1"/>
    </source>
</evidence>
<dbReference type="EMBL" id="FOME01000003">
    <property type="protein sequence ID" value="SFD25450.1"/>
    <property type="molecule type" value="Genomic_DNA"/>
</dbReference>
<keyword evidence="4" id="KW-1185">Reference proteome</keyword>
<dbReference type="EMBL" id="FNVB01000006">
    <property type="protein sequence ID" value="SEG85115.1"/>
    <property type="molecule type" value="Genomic_DNA"/>
</dbReference>
<evidence type="ECO:0000313" key="4">
    <source>
        <dbReference type="Proteomes" id="UP000199690"/>
    </source>
</evidence>
<sequence length="320" mass="33572">MKPLLRKVTTAALSAALLLSTAAVSTAAAEGVVSPSIECASAASGQGPFYPGPSASHVYDKAFGKGPAVPELGSSTPQGLATWTGWDGAGKDLLLVTSYGKSGQDALIIGIDPKTGAHVGTVAIAESHVGGIAVSNGWAFVQGRPSGSTPTIRKYKLTELRDAMKKSGTPYLKQTGEAQKVTAASFLTSDGGTLYAGKFNETGRGTMQSYKVGDDGSLTEQKTYEVPMKTQGLMVTEDHFVYSTSYGRTNRSNLYVVDKGATDIDIPSTKCYRAPSMTEGIARYGDQAFLLFESGSYKYPDARNVIKNLHKGTVSAVTNP</sequence>
<reference evidence="4 5" key="2">
    <citation type="submission" date="2016-10" db="EMBL/GenBank/DDBJ databases">
        <authorList>
            <person name="Varghese N."/>
            <person name="Submissions S."/>
        </authorList>
    </citation>
    <scope>NUCLEOTIDE SEQUENCE [LARGE SCALE GENOMIC DNA]</scope>
    <source>
        <strain evidence="5">ATCC 20501</strain>
        <strain evidence="3 4">CGMCC 4.3529</strain>
    </source>
</reference>
<dbReference type="RefSeq" id="WP_093350775.1">
    <property type="nucleotide sequence ID" value="NZ_FNVB01000006.1"/>
</dbReference>
<feature type="signal peptide" evidence="1">
    <location>
        <begin position="1"/>
        <end position="27"/>
    </location>
</feature>